<dbReference type="EC" id="3.1.-.-" evidence="8"/>
<feature type="domain" description="PIN" evidence="9">
    <location>
        <begin position="9"/>
        <end position="119"/>
    </location>
</feature>
<keyword evidence="4 8" id="KW-0479">Metal-binding</keyword>
<dbReference type="SUPFAM" id="SSF88723">
    <property type="entry name" value="PIN domain-like"/>
    <property type="match status" value="1"/>
</dbReference>
<evidence type="ECO:0000256" key="2">
    <source>
        <dbReference type="ARBA" id="ARBA00022649"/>
    </source>
</evidence>
<comment type="caution">
    <text evidence="10">The sequence shown here is derived from an EMBL/GenBank/DDBJ whole genome shotgun (WGS) entry which is preliminary data.</text>
</comment>
<comment type="similarity">
    <text evidence="7 8">Belongs to the PINc/VapC protein family.</text>
</comment>
<keyword evidence="6 8" id="KW-0460">Magnesium</keyword>
<dbReference type="HAMAP" id="MF_00265">
    <property type="entry name" value="VapC_Nob1"/>
    <property type="match status" value="1"/>
</dbReference>
<feature type="binding site" evidence="8">
    <location>
        <position position="11"/>
    </location>
    <ligand>
        <name>Mg(2+)</name>
        <dbReference type="ChEBI" id="CHEBI:18420"/>
    </ligand>
</feature>
<feature type="binding site" evidence="8">
    <location>
        <position position="100"/>
    </location>
    <ligand>
        <name>Mg(2+)</name>
        <dbReference type="ChEBI" id="CHEBI:18420"/>
    </ligand>
</feature>
<keyword evidence="3 8" id="KW-0540">Nuclease</keyword>
<comment type="function">
    <text evidence="8">Toxic component of a toxin-antitoxin (TA) system. An RNase.</text>
</comment>
<dbReference type="InterPro" id="IPR022907">
    <property type="entry name" value="VapC_family"/>
</dbReference>
<keyword evidence="11" id="KW-1185">Reference proteome</keyword>
<gene>
    <name evidence="8" type="primary">vapC</name>
    <name evidence="10" type="ORF">OHJ16_01850</name>
</gene>
<sequence length="134" mass="14187">MPESHRIGLLDTSVVIDLPQIDSALLPEELAISVVTLAELSAAPAYASDPMERSRRQARLQLVESLIEPIPFGVEAARAYGLIASAVLAAGRLPRSRAADLMIAATALAEDLPLLTRNAGDLRGLEGLIDILPV</sequence>
<dbReference type="InterPro" id="IPR002716">
    <property type="entry name" value="PIN_dom"/>
</dbReference>
<keyword evidence="2 8" id="KW-1277">Toxin-antitoxin system</keyword>
<evidence type="ECO:0000259" key="9">
    <source>
        <dbReference type="Pfam" id="PF01850"/>
    </source>
</evidence>
<organism evidence="10 11">
    <name type="scientific">Actinomyces israelii</name>
    <dbReference type="NCBI Taxonomy" id="1659"/>
    <lineage>
        <taxon>Bacteria</taxon>
        <taxon>Bacillati</taxon>
        <taxon>Actinomycetota</taxon>
        <taxon>Actinomycetes</taxon>
        <taxon>Actinomycetales</taxon>
        <taxon>Actinomycetaceae</taxon>
        <taxon>Actinomyces</taxon>
    </lineage>
</organism>
<evidence type="ECO:0000313" key="10">
    <source>
        <dbReference type="EMBL" id="MCZ0856796.1"/>
    </source>
</evidence>
<evidence type="ECO:0000256" key="8">
    <source>
        <dbReference type="HAMAP-Rule" id="MF_00265"/>
    </source>
</evidence>
<evidence type="ECO:0000256" key="1">
    <source>
        <dbReference type="ARBA" id="ARBA00001946"/>
    </source>
</evidence>
<dbReference type="Gene3D" id="3.40.50.1010">
    <property type="entry name" value="5'-nuclease"/>
    <property type="match status" value="1"/>
</dbReference>
<comment type="cofactor">
    <cofactor evidence="1 8">
        <name>Mg(2+)</name>
        <dbReference type="ChEBI" id="CHEBI:18420"/>
    </cofactor>
</comment>
<dbReference type="PANTHER" id="PTHR33653">
    <property type="entry name" value="RIBONUCLEASE VAPC2"/>
    <property type="match status" value="1"/>
</dbReference>
<evidence type="ECO:0000256" key="3">
    <source>
        <dbReference type="ARBA" id="ARBA00022722"/>
    </source>
</evidence>
<proteinExistence type="inferred from homology"/>
<protein>
    <recommendedName>
        <fullName evidence="8">Ribonuclease VapC</fullName>
        <shortName evidence="8">RNase VapC</shortName>
        <ecNumber evidence="8">3.1.-.-</ecNumber>
    </recommendedName>
    <alternativeName>
        <fullName evidence="8">Toxin VapC</fullName>
    </alternativeName>
</protein>
<reference evidence="10" key="1">
    <citation type="submission" date="2022-10" db="EMBL/GenBank/DDBJ databases">
        <title>Genome sequence of Actinomyces israelii ATCC 10048.</title>
        <authorList>
            <person name="Watt R.M."/>
            <person name="Tong W.M."/>
        </authorList>
    </citation>
    <scope>NUCLEOTIDE SEQUENCE</scope>
    <source>
        <strain evidence="10">ATCC 10048</strain>
    </source>
</reference>
<accession>A0ABT4I4X7</accession>
<dbReference type="PANTHER" id="PTHR33653:SF1">
    <property type="entry name" value="RIBONUCLEASE VAPC2"/>
    <property type="match status" value="1"/>
</dbReference>
<evidence type="ECO:0000256" key="5">
    <source>
        <dbReference type="ARBA" id="ARBA00022801"/>
    </source>
</evidence>
<keyword evidence="5 8" id="KW-0378">Hydrolase</keyword>
<dbReference type="Proteomes" id="UP001072034">
    <property type="component" value="Unassembled WGS sequence"/>
</dbReference>
<dbReference type="RefSeq" id="WP_043561340.1">
    <property type="nucleotide sequence ID" value="NZ_CAJPNG010000239.1"/>
</dbReference>
<dbReference type="Pfam" id="PF01850">
    <property type="entry name" value="PIN"/>
    <property type="match status" value="1"/>
</dbReference>
<keyword evidence="8" id="KW-0800">Toxin</keyword>
<evidence type="ECO:0000256" key="6">
    <source>
        <dbReference type="ARBA" id="ARBA00022842"/>
    </source>
</evidence>
<dbReference type="InterPro" id="IPR050556">
    <property type="entry name" value="Type_II_TA_system_RNase"/>
</dbReference>
<evidence type="ECO:0000256" key="7">
    <source>
        <dbReference type="ARBA" id="ARBA00038093"/>
    </source>
</evidence>
<dbReference type="InterPro" id="IPR029060">
    <property type="entry name" value="PIN-like_dom_sf"/>
</dbReference>
<dbReference type="EMBL" id="JAPTMY010000003">
    <property type="protein sequence ID" value="MCZ0856796.1"/>
    <property type="molecule type" value="Genomic_DNA"/>
</dbReference>
<evidence type="ECO:0000313" key="11">
    <source>
        <dbReference type="Proteomes" id="UP001072034"/>
    </source>
</evidence>
<evidence type="ECO:0000256" key="4">
    <source>
        <dbReference type="ARBA" id="ARBA00022723"/>
    </source>
</evidence>
<name>A0ABT4I4X7_9ACTO</name>
<dbReference type="CDD" id="cd18732">
    <property type="entry name" value="PIN_MtVapC4-C5_like"/>
    <property type="match status" value="1"/>
</dbReference>